<dbReference type="EMBL" id="JAAARO010000009">
    <property type="protein sequence ID" value="KAF5743204.1"/>
    <property type="molecule type" value="Genomic_DNA"/>
</dbReference>
<proteinExistence type="predicted"/>
<name>A0A7J7DA86_TRIWF</name>
<dbReference type="InParanoid" id="A0A7J7DA86"/>
<evidence type="ECO:0000313" key="2">
    <source>
        <dbReference type="EMBL" id="KAF5743204.1"/>
    </source>
</evidence>
<accession>A0A7J7DA86</accession>
<comment type="caution">
    <text evidence="2">The sequence shown here is derived from an EMBL/GenBank/DDBJ whole genome shotgun (WGS) entry which is preliminary data.</text>
</comment>
<gene>
    <name evidence="2" type="ORF">HS088_TW09G01269</name>
</gene>
<feature type="region of interest" description="Disordered" evidence="1">
    <location>
        <begin position="1"/>
        <end position="105"/>
    </location>
</feature>
<evidence type="ECO:0000313" key="3">
    <source>
        <dbReference type="Proteomes" id="UP000593562"/>
    </source>
</evidence>
<evidence type="ECO:0008006" key="4">
    <source>
        <dbReference type="Google" id="ProtNLM"/>
    </source>
</evidence>
<evidence type="ECO:0000256" key="1">
    <source>
        <dbReference type="SAM" id="MobiDB-lite"/>
    </source>
</evidence>
<protein>
    <recommendedName>
        <fullName evidence="4">DUF1764 domain-containing protein</fullName>
    </recommendedName>
</protein>
<dbReference type="Pfam" id="PF08576">
    <property type="entry name" value="DUF1764"/>
    <property type="match status" value="1"/>
</dbReference>
<dbReference type="InterPro" id="IPR013885">
    <property type="entry name" value="DUF1764_euk"/>
</dbReference>
<dbReference type="PANTHER" id="PTHR34066:SF1">
    <property type="entry name" value="DUF1764 FAMILY PROTEIN"/>
    <property type="match status" value="1"/>
</dbReference>
<organism evidence="2 3">
    <name type="scientific">Tripterygium wilfordii</name>
    <name type="common">Thunder God vine</name>
    <dbReference type="NCBI Taxonomy" id="458696"/>
    <lineage>
        <taxon>Eukaryota</taxon>
        <taxon>Viridiplantae</taxon>
        <taxon>Streptophyta</taxon>
        <taxon>Embryophyta</taxon>
        <taxon>Tracheophyta</taxon>
        <taxon>Spermatophyta</taxon>
        <taxon>Magnoliopsida</taxon>
        <taxon>eudicotyledons</taxon>
        <taxon>Gunneridae</taxon>
        <taxon>Pentapetalae</taxon>
        <taxon>rosids</taxon>
        <taxon>fabids</taxon>
        <taxon>Celastrales</taxon>
        <taxon>Celastraceae</taxon>
        <taxon>Tripterygium</taxon>
    </lineage>
</organism>
<keyword evidence="3" id="KW-1185">Reference proteome</keyword>
<dbReference type="FunCoup" id="A0A7J7DA86">
    <property type="interactions" value="85"/>
</dbReference>
<reference evidence="2 3" key="1">
    <citation type="journal article" date="2020" name="Nat. Commun.">
        <title>Genome of Tripterygium wilfordii and identification of cytochrome P450 involved in triptolide biosynthesis.</title>
        <authorList>
            <person name="Tu L."/>
            <person name="Su P."/>
            <person name="Zhang Z."/>
            <person name="Gao L."/>
            <person name="Wang J."/>
            <person name="Hu T."/>
            <person name="Zhou J."/>
            <person name="Zhang Y."/>
            <person name="Zhao Y."/>
            <person name="Liu Y."/>
            <person name="Song Y."/>
            <person name="Tong Y."/>
            <person name="Lu Y."/>
            <person name="Yang J."/>
            <person name="Xu C."/>
            <person name="Jia M."/>
            <person name="Peters R.J."/>
            <person name="Huang L."/>
            <person name="Gao W."/>
        </authorList>
    </citation>
    <scope>NUCLEOTIDE SEQUENCE [LARGE SCALE GENOMIC DNA]</scope>
    <source>
        <strain evidence="3">cv. XIE 37</strain>
        <tissue evidence="2">Leaf</tissue>
    </source>
</reference>
<sequence>MTKKGISKSAAQIQENPAVEQRKASSTPKKPGNEIDEIFSGKRKKKPEQKKTEKANGDLSVKAKVMKKKNKKSKEAKEASISDPPSQSRRRTEDGLSIYSEEELGLGKADAGSTPLCPFDCECCF</sequence>
<dbReference type="OrthoDB" id="20835at2759"/>
<dbReference type="Proteomes" id="UP000593562">
    <property type="component" value="Unassembled WGS sequence"/>
</dbReference>
<dbReference type="AlphaFoldDB" id="A0A7J7DA86"/>
<dbReference type="PANTHER" id="PTHR34066">
    <property type="entry name" value="GROWTH FACTOR 2"/>
    <property type="match status" value="1"/>
</dbReference>